<sequence>MASNLNREKRETQFPEKLWPDNGSIVKESTEIEKPNEKLVQNNYAYRLGVPIIPTENINSSSTVKVESPAQYHLSYNIDQAGPGVIGLKDTENLPTCFLKQCSIQNTHAFRRLQSVMHQNLVCLIEGFQSGGKFYIVYEYHHLAISLGCVATNVRFSEADIATICKEILRGVIFIHYELKTSCPLLDCSNILLISKGEVKIANIGECLMKRRSRDGIKEDIEAIGSIVTSLSDRPTHVGDPKQGLGMPSLSKLAQSFVEKANTSSSAEDLLKIERKSFFIWQTQGDVGV</sequence>
<dbReference type="PANTHER" id="PTHR45832">
    <property type="entry name" value="SERINE/THREONINE-PROTEIN KINASE SAMKA-RELATED-RELATED"/>
    <property type="match status" value="1"/>
</dbReference>
<dbReference type="STRING" id="1365484.W6R3A0"/>
<dbReference type="InterPro" id="IPR011009">
    <property type="entry name" value="Kinase-like_dom_sf"/>
</dbReference>
<evidence type="ECO:0000256" key="1">
    <source>
        <dbReference type="ARBA" id="ARBA00008874"/>
    </source>
</evidence>
<dbReference type="OrthoDB" id="4354362at2759"/>
<feature type="domain" description="Protein kinase" evidence="5">
    <location>
        <begin position="12"/>
        <end position="289"/>
    </location>
</feature>
<dbReference type="InterPro" id="IPR000719">
    <property type="entry name" value="Prot_kinase_dom"/>
</dbReference>
<evidence type="ECO:0000256" key="3">
    <source>
        <dbReference type="ARBA" id="ARBA00022840"/>
    </source>
</evidence>
<dbReference type="SUPFAM" id="SSF56112">
    <property type="entry name" value="Protein kinase-like (PK-like)"/>
    <property type="match status" value="1"/>
</dbReference>
<dbReference type="OMA" id="LENCAGY"/>
<dbReference type="EMBL" id="HG792019">
    <property type="protein sequence ID" value="CDM36267.1"/>
    <property type="molecule type" value="Genomic_DNA"/>
</dbReference>
<dbReference type="GO" id="GO:0005524">
    <property type="term" value="F:ATP binding"/>
    <property type="evidence" value="ECO:0007669"/>
    <property type="project" value="UniProtKB-KW"/>
</dbReference>
<reference evidence="6" key="1">
    <citation type="journal article" date="2014" name="Nat. Commun.">
        <title>Multiple recent horizontal transfers of a large genomic region in cheese making fungi.</title>
        <authorList>
            <person name="Cheeseman K."/>
            <person name="Ropars J."/>
            <person name="Renault P."/>
            <person name="Dupont J."/>
            <person name="Gouzy J."/>
            <person name="Branca A."/>
            <person name="Abraham A.L."/>
            <person name="Ceppi M."/>
            <person name="Conseiller E."/>
            <person name="Debuchy R."/>
            <person name="Malagnac F."/>
            <person name="Goarin A."/>
            <person name="Silar P."/>
            <person name="Lacoste S."/>
            <person name="Sallet E."/>
            <person name="Bensimon A."/>
            <person name="Giraud T."/>
            <person name="Brygoo Y."/>
        </authorList>
    </citation>
    <scope>NUCLEOTIDE SEQUENCE [LARGE SCALE GENOMIC DNA]</scope>
    <source>
        <strain evidence="6">FM164</strain>
    </source>
</reference>
<keyword evidence="7" id="KW-1185">Reference proteome</keyword>
<dbReference type="Pfam" id="PF00069">
    <property type="entry name" value="Pkinase"/>
    <property type="match status" value="1"/>
</dbReference>
<dbReference type="AlphaFoldDB" id="W6R3A0"/>
<comment type="similarity">
    <text evidence="1">Belongs to the protein kinase superfamily. STE Ser/Thr protein kinase family. STE20 subfamily.</text>
</comment>
<evidence type="ECO:0000256" key="2">
    <source>
        <dbReference type="ARBA" id="ARBA00022741"/>
    </source>
</evidence>
<evidence type="ECO:0000313" key="6">
    <source>
        <dbReference type="EMBL" id="CDM36267.1"/>
    </source>
</evidence>
<feature type="region of interest" description="Disordered" evidence="4">
    <location>
        <begin position="1"/>
        <end position="20"/>
    </location>
</feature>
<dbReference type="PANTHER" id="PTHR45832:SF22">
    <property type="entry name" value="SERINE_THREONINE-PROTEIN KINASE SAMKA-RELATED"/>
    <property type="match status" value="1"/>
</dbReference>
<proteinExistence type="inferred from homology"/>
<name>W6R3A0_PENRF</name>
<dbReference type="InterPro" id="IPR051931">
    <property type="entry name" value="PAK3-like"/>
</dbReference>
<dbReference type="Gene3D" id="1.10.510.10">
    <property type="entry name" value="Transferase(Phosphotransferase) domain 1"/>
    <property type="match status" value="1"/>
</dbReference>
<evidence type="ECO:0000259" key="5">
    <source>
        <dbReference type="PROSITE" id="PS50011"/>
    </source>
</evidence>
<feature type="compositionally biased region" description="Basic and acidic residues" evidence="4">
    <location>
        <begin position="1"/>
        <end position="14"/>
    </location>
</feature>
<dbReference type="GO" id="GO:0004672">
    <property type="term" value="F:protein kinase activity"/>
    <property type="evidence" value="ECO:0007669"/>
    <property type="project" value="InterPro"/>
</dbReference>
<keyword evidence="3" id="KW-0067">ATP-binding</keyword>
<evidence type="ECO:0000256" key="4">
    <source>
        <dbReference type="SAM" id="MobiDB-lite"/>
    </source>
</evidence>
<dbReference type="PROSITE" id="PS50011">
    <property type="entry name" value="PROTEIN_KINASE_DOM"/>
    <property type="match status" value="1"/>
</dbReference>
<gene>
    <name evidence="6" type="ORF">PROQFM164_S05g000100</name>
</gene>
<protein>
    <recommendedName>
        <fullName evidence="5">Protein kinase domain-containing protein</fullName>
    </recommendedName>
</protein>
<dbReference type="Proteomes" id="UP000030686">
    <property type="component" value="Unassembled WGS sequence"/>
</dbReference>
<evidence type="ECO:0000313" key="7">
    <source>
        <dbReference type="Proteomes" id="UP000030686"/>
    </source>
</evidence>
<keyword evidence="2" id="KW-0547">Nucleotide-binding</keyword>
<accession>W6R3A0</accession>
<organism evidence="6 7">
    <name type="scientific">Penicillium roqueforti (strain FM164)</name>
    <dbReference type="NCBI Taxonomy" id="1365484"/>
    <lineage>
        <taxon>Eukaryota</taxon>
        <taxon>Fungi</taxon>
        <taxon>Dikarya</taxon>
        <taxon>Ascomycota</taxon>
        <taxon>Pezizomycotina</taxon>
        <taxon>Eurotiomycetes</taxon>
        <taxon>Eurotiomycetidae</taxon>
        <taxon>Eurotiales</taxon>
        <taxon>Aspergillaceae</taxon>
        <taxon>Penicillium</taxon>
    </lineage>
</organism>